<proteinExistence type="predicted"/>
<name>A0A9Q1R677_9SOLA</name>
<evidence type="ECO:0000313" key="3">
    <source>
        <dbReference type="Proteomes" id="UP001152561"/>
    </source>
</evidence>
<accession>A0A9Q1R677</accession>
<organism evidence="2 3">
    <name type="scientific">Anisodus acutangulus</name>
    <dbReference type="NCBI Taxonomy" id="402998"/>
    <lineage>
        <taxon>Eukaryota</taxon>
        <taxon>Viridiplantae</taxon>
        <taxon>Streptophyta</taxon>
        <taxon>Embryophyta</taxon>
        <taxon>Tracheophyta</taxon>
        <taxon>Spermatophyta</taxon>
        <taxon>Magnoliopsida</taxon>
        <taxon>eudicotyledons</taxon>
        <taxon>Gunneridae</taxon>
        <taxon>Pentapetalae</taxon>
        <taxon>asterids</taxon>
        <taxon>lamiids</taxon>
        <taxon>Solanales</taxon>
        <taxon>Solanaceae</taxon>
        <taxon>Solanoideae</taxon>
        <taxon>Hyoscyameae</taxon>
        <taxon>Anisodus</taxon>
    </lineage>
</organism>
<gene>
    <name evidence="2" type="ORF">K7X08_030169</name>
</gene>
<sequence>MELENYILGLDVYLINAAPLGHQHFQGKAWKGFLQLLPMPLQPEVSFLSTKPCYNKSSRFIMSLSKYFEGGNHWSGFGMISRMQHGGDDSHVRRQMIWTRYLYLGVNKEQILCPRRINTCNTRKQFSLCFVPVDNNGLQLHAAVVRKNNEGSIPNETVAIQAQDEDFYELFKEIDFPDSTNTSLNTVALDLDSDWFRSTLQDFDEWLEEQEETIPPGQQNSSEDHSRQTSSILEHPTSSQVMSISSTPSQIPYEGPGRGDEQVPWEAIK</sequence>
<dbReference type="AlphaFoldDB" id="A0A9Q1R677"/>
<comment type="caution">
    <text evidence="2">The sequence shown here is derived from an EMBL/GenBank/DDBJ whole genome shotgun (WGS) entry which is preliminary data.</text>
</comment>
<feature type="compositionally biased region" description="Polar residues" evidence="1">
    <location>
        <begin position="228"/>
        <end position="250"/>
    </location>
</feature>
<evidence type="ECO:0000313" key="2">
    <source>
        <dbReference type="EMBL" id="KAJ8540250.1"/>
    </source>
</evidence>
<dbReference type="EMBL" id="JAJAGQ010000016">
    <property type="protein sequence ID" value="KAJ8540250.1"/>
    <property type="molecule type" value="Genomic_DNA"/>
</dbReference>
<evidence type="ECO:0000256" key="1">
    <source>
        <dbReference type="SAM" id="MobiDB-lite"/>
    </source>
</evidence>
<dbReference type="Proteomes" id="UP001152561">
    <property type="component" value="Unassembled WGS sequence"/>
</dbReference>
<reference evidence="3" key="1">
    <citation type="journal article" date="2023" name="Proc. Natl. Acad. Sci. U.S.A.">
        <title>Genomic and structural basis for evolution of tropane alkaloid biosynthesis.</title>
        <authorList>
            <person name="Wanga Y.-J."/>
            <person name="Taina T."/>
            <person name="Yua J.-Y."/>
            <person name="Lia J."/>
            <person name="Xua B."/>
            <person name="Chenc J."/>
            <person name="D'Auriad J.C."/>
            <person name="Huanga J.-P."/>
            <person name="Huanga S.-X."/>
        </authorList>
    </citation>
    <scope>NUCLEOTIDE SEQUENCE [LARGE SCALE GENOMIC DNA]</scope>
    <source>
        <strain evidence="3">cv. KIB-2019</strain>
    </source>
</reference>
<protein>
    <submittedName>
        <fullName evidence="2">Uncharacterized protein</fullName>
    </submittedName>
</protein>
<keyword evidence="3" id="KW-1185">Reference proteome</keyword>
<feature type="region of interest" description="Disordered" evidence="1">
    <location>
        <begin position="209"/>
        <end position="269"/>
    </location>
</feature>